<accession>A0ABI7W6V9</accession>
<evidence type="ECO:0000256" key="4">
    <source>
        <dbReference type="ARBA" id="ARBA00022448"/>
    </source>
</evidence>
<reference evidence="17" key="2">
    <citation type="submission" date="2025-08" db="UniProtKB">
        <authorList>
            <consortium name="Ensembl"/>
        </authorList>
    </citation>
    <scope>IDENTIFICATION</scope>
    <source>
        <strain evidence="17">breed Abyssinian</strain>
    </source>
</reference>
<dbReference type="Pfam" id="PF15122">
    <property type="entry name" value="TMEM206"/>
    <property type="match status" value="1"/>
</dbReference>
<keyword evidence="6" id="KW-0812">Transmembrane</keyword>
<evidence type="ECO:0000256" key="9">
    <source>
        <dbReference type="ARBA" id="ARBA00023136"/>
    </source>
</evidence>
<keyword evidence="7" id="KW-1133">Transmembrane helix</keyword>
<evidence type="ECO:0000313" key="18">
    <source>
        <dbReference type="Proteomes" id="UP000823872"/>
    </source>
</evidence>
<dbReference type="PANTHER" id="PTHR16087">
    <property type="entry name" value="TRANSMEMBRANE PROTEIN 206"/>
    <property type="match status" value="1"/>
</dbReference>
<reference evidence="17" key="3">
    <citation type="submission" date="2025-09" db="UniProtKB">
        <authorList>
            <consortium name="Ensembl"/>
        </authorList>
    </citation>
    <scope>IDENTIFICATION</scope>
    <source>
        <strain evidence="17">breed Abyssinian</strain>
    </source>
</reference>
<evidence type="ECO:0000256" key="6">
    <source>
        <dbReference type="ARBA" id="ARBA00022692"/>
    </source>
</evidence>
<feature type="region of interest" description="Disordered" evidence="16">
    <location>
        <begin position="16"/>
        <end position="70"/>
    </location>
</feature>
<evidence type="ECO:0000256" key="14">
    <source>
        <dbReference type="ARBA" id="ARBA00032817"/>
    </source>
</evidence>
<dbReference type="PANTHER" id="PTHR16087:SF0">
    <property type="entry name" value="PROTON-ACTIVATED CHLORIDE CHANNEL"/>
    <property type="match status" value="1"/>
</dbReference>
<comment type="catalytic activity">
    <reaction evidence="13">
        <text>chloride(in) = chloride(out)</text>
        <dbReference type="Rhea" id="RHEA:29823"/>
        <dbReference type="ChEBI" id="CHEBI:17996"/>
    </reaction>
</comment>
<comment type="similarity">
    <text evidence="2">Belongs to the proton-activated chloride channel family.</text>
</comment>
<name>A0ABI7W6V9_FELCA</name>
<dbReference type="GeneTree" id="ENSGT00390000017528"/>
<dbReference type="InterPro" id="IPR029366">
    <property type="entry name" value="TMEM206"/>
</dbReference>
<evidence type="ECO:0000256" key="13">
    <source>
        <dbReference type="ARBA" id="ARBA00024167"/>
    </source>
</evidence>
<evidence type="ECO:0000256" key="3">
    <source>
        <dbReference type="ARBA" id="ARBA00013993"/>
    </source>
</evidence>
<dbReference type="Proteomes" id="UP000823872">
    <property type="component" value="Chromosome F1"/>
</dbReference>
<reference evidence="17 18" key="1">
    <citation type="submission" date="2021-02" db="EMBL/GenBank/DDBJ databases">
        <title>Safari Cat Assemblies.</title>
        <authorList>
            <person name="Bredemeyer K.R."/>
            <person name="Murphy W.J."/>
        </authorList>
    </citation>
    <scope>NUCLEOTIDE SEQUENCE [LARGE SCALE GENOMIC DNA]</scope>
</reference>
<evidence type="ECO:0000256" key="8">
    <source>
        <dbReference type="ARBA" id="ARBA00023065"/>
    </source>
</evidence>
<evidence type="ECO:0000256" key="1">
    <source>
        <dbReference type="ARBA" id="ARBA00004651"/>
    </source>
</evidence>
<evidence type="ECO:0000256" key="11">
    <source>
        <dbReference type="ARBA" id="ARBA00023214"/>
    </source>
</evidence>
<proteinExistence type="inferred from homology"/>
<keyword evidence="4" id="KW-0813">Transport</keyword>
<keyword evidence="5" id="KW-1003">Cell membrane</keyword>
<keyword evidence="18" id="KW-1185">Reference proteome</keyword>
<keyword evidence="12" id="KW-0407">Ion channel</keyword>
<keyword evidence="10" id="KW-0869">Chloride channel</keyword>
<keyword evidence="9" id="KW-0472">Membrane</keyword>
<feature type="compositionally biased region" description="Low complexity" evidence="16">
    <location>
        <begin position="31"/>
        <end position="42"/>
    </location>
</feature>
<evidence type="ECO:0000256" key="10">
    <source>
        <dbReference type="ARBA" id="ARBA00023173"/>
    </source>
</evidence>
<dbReference type="Ensembl" id="ENSFCTT00005009776.1">
    <property type="protein sequence ID" value="ENSFCTP00005006053.1"/>
    <property type="gene ID" value="ENSFCTG00005003647.1"/>
</dbReference>
<comment type="subcellular location">
    <subcellularLocation>
        <location evidence="1">Cell membrane</location>
        <topology evidence="1">Multi-pass membrane protein</topology>
    </subcellularLocation>
</comment>
<keyword evidence="11" id="KW-0868">Chloride</keyword>
<evidence type="ECO:0000313" key="17">
    <source>
        <dbReference type="Ensembl" id="ENSFCTP00005006053.1"/>
    </source>
</evidence>
<evidence type="ECO:0000256" key="15">
    <source>
        <dbReference type="ARBA" id="ARBA00045384"/>
    </source>
</evidence>
<gene>
    <name evidence="17" type="primary">PACC1</name>
</gene>
<evidence type="ECO:0000256" key="7">
    <source>
        <dbReference type="ARBA" id="ARBA00022989"/>
    </source>
</evidence>
<organism evidence="17 18">
    <name type="scientific">Felis catus</name>
    <name type="common">Cat</name>
    <name type="synonym">Felis silvestris catus</name>
    <dbReference type="NCBI Taxonomy" id="9685"/>
    <lineage>
        <taxon>Eukaryota</taxon>
        <taxon>Metazoa</taxon>
        <taxon>Chordata</taxon>
        <taxon>Craniata</taxon>
        <taxon>Vertebrata</taxon>
        <taxon>Euteleostomi</taxon>
        <taxon>Mammalia</taxon>
        <taxon>Eutheria</taxon>
        <taxon>Laurasiatheria</taxon>
        <taxon>Carnivora</taxon>
        <taxon>Feliformia</taxon>
        <taxon>Felidae</taxon>
        <taxon>Felinae</taxon>
        <taxon>Felis</taxon>
    </lineage>
</organism>
<evidence type="ECO:0000256" key="12">
    <source>
        <dbReference type="ARBA" id="ARBA00023303"/>
    </source>
</evidence>
<sequence length="346" mass="38755">NRSWVRWVEQTNQRKAVPYSGRRRGFRRGESLPSGSQLPSQLAQRAGQRSGQSSRDSHHGTRRLLSYPPRVRRAAGDGVSFRVRGPGAIPVYASSGEVPCLGTGAAERNGAELVTGPPRCREGDKYWEGIFTQETRQVPGLALPACCHGASAPGRGAVGEPKSALIVQGPREVKKRELVFLQFRLNESSEDFSAIDYLLFSSFQEFLQSPDRVGFMQACESAYSSWKFSGGFRTWVKMSLVKTKEEDGREAVEFRQETSVVNYIDQRPAAEKSAQLFFVVFEWKDPFIQKVQDIITANPWNTIALLCGAFLALFKAAEFAKLSVKWMIKIRKRYLKKRGQAANHIS</sequence>
<comment type="function">
    <text evidence="15">Chloride channel gated by pH that facilitates the entry of chloride ions into cells upon exposure to extracellular acidic pH. Involved in acidosis-induced cell death by mediating chloride influx and subsequent cell swelling.</text>
</comment>
<evidence type="ECO:0000256" key="2">
    <source>
        <dbReference type="ARBA" id="ARBA00009151"/>
    </source>
</evidence>
<evidence type="ECO:0000256" key="16">
    <source>
        <dbReference type="SAM" id="MobiDB-lite"/>
    </source>
</evidence>
<evidence type="ECO:0000256" key="5">
    <source>
        <dbReference type="ARBA" id="ARBA00022475"/>
    </source>
</evidence>
<protein>
    <recommendedName>
        <fullName evidence="3">Proton-activated chloride channel</fullName>
    </recommendedName>
    <alternativeName>
        <fullName evidence="14">Transmembrane protein 206</fullName>
    </alternativeName>
</protein>
<keyword evidence="8" id="KW-0406">Ion transport</keyword>